<dbReference type="Proteomes" id="UP001287286">
    <property type="component" value="Unassembled WGS sequence"/>
</dbReference>
<dbReference type="EMBL" id="JAWRVI010000078">
    <property type="protein sequence ID" value="KAK4078874.1"/>
    <property type="molecule type" value="Genomic_DNA"/>
</dbReference>
<feature type="region of interest" description="Disordered" evidence="1">
    <location>
        <begin position="66"/>
        <end position="142"/>
    </location>
</feature>
<organism evidence="3 4">
    <name type="scientific">Purpureocillium lilacinum</name>
    <name type="common">Paecilomyces lilacinus</name>
    <dbReference type="NCBI Taxonomy" id="33203"/>
    <lineage>
        <taxon>Eukaryota</taxon>
        <taxon>Fungi</taxon>
        <taxon>Dikarya</taxon>
        <taxon>Ascomycota</taxon>
        <taxon>Pezizomycotina</taxon>
        <taxon>Sordariomycetes</taxon>
        <taxon>Hypocreomycetidae</taxon>
        <taxon>Hypocreales</taxon>
        <taxon>Ophiocordycipitaceae</taxon>
        <taxon>Purpureocillium</taxon>
    </lineage>
</organism>
<evidence type="ECO:0000256" key="1">
    <source>
        <dbReference type="SAM" id="MobiDB-lite"/>
    </source>
</evidence>
<keyword evidence="4" id="KW-1185">Reference proteome</keyword>
<evidence type="ECO:0000313" key="3">
    <source>
        <dbReference type="EMBL" id="KAK4078874.1"/>
    </source>
</evidence>
<dbReference type="SMART" id="SM00355">
    <property type="entry name" value="ZnF_C2H2"/>
    <property type="match status" value="2"/>
</dbReference>
<comment type="caution">
    <text evidence="3">The sequence shown here is derived from an EMBL/GenBank/DDBJ whole genome shotgun (WGS) entry which is preliminary data.</text>
</comment>
<name>A0ABR0BIK2_PURLI</name>
<feature type="compositionally biased region" description="Basic residues" evidence="1">
    <location>
        <begin position="1"/>
        <end position="12"/>
    </location>
</feature>
<gene>
    <name evidence="3" type="ORF">Purlil1_11812</name>
</gene>
<reference evidence="3 4" key="1">
    <citation type="journal article" date="2024" name="Microbiol. Resour. Announc.">
        <title>Genome annotations for the ascomycete fungi Trichoderma harzianum, Trichoderma aggressivum, and Purpureocillium lilacinum.</title>
        <authorList>
            <person name="Beijen E.P.W."/>
            <person name="Ohm R.A."/>
        </authorList>
    </citation>
    <scope>NUCLEOTIDE SEQUENCE [LARGE SCALE GENOMIC DNA]</scope>
    <source>
        <strain evidence="3 4">CBS 150709</strain>
    </source>
</reference>
<evidence type="ECO:0000313" key="4">
    <source>
        <dbReference type="Proteomes" id="UP001287286"/>
    </source>
</evidence>
<accession>A0ABR0BIK2</accession>
<feature type="domain" description="C2H2-type" evidence="2">
    <location>
        <begin position="152"/>
        <end position="175"/>
    </location>
</feature>
<dbReference type="Gene3D" id="3.30.160.60">
    <property type="entry name" value="Classic Zinc Finger"/>
    <property type="match status" value="1"/>
</dbReference>
<sequence>MATDAKRKRFGRHANENVQRRRSALGGRGRPKREQNRPVCCLSPGCAARPFARVNDLKRHYAECHGRPANNKTAHPDDASAPDKASCPDDVPAADEASAPEKSSCPDDVPAADEASAPEKSSCPDEAHAADEASAPDKASAHNEVSVRKIFCDYEGCPAAYTRVSRLRDHLRTEHGEPIPIDGNPTLRLLKTAQSDSDFATNAPDHVQPDIHTL</sequence>
<feature type="compositionally biased region" description="Basic and acidic residues" evidence="1">
    <location>
        <begin position="122"/>
        <end position="131"/>
    </location>
</feature>
<dbReference type="InterPro" id="IPR013087">
    <property type="entry name" value="Znf_C2H2_type"/>
</dbReference>
<feature type="region of interest" description="Disordered" evidence="1">
    <location>
        <begin position="1"/>
        <end position="42"/>
    </location>
</feature>
<proteinExistence type="predicted"/>
<protein>
    <recommendedName>
        <fullName evidence="2">C2H2-type domain-containing protein</fullName>
    </recommendedName>
</protein>
<evidence type="ECO:0000259" key="2">
    <source>
        <dbReference type="PROSITE" id="PS00028"/>
    </source>
</evidence>
<dbReference type="PROSITE" id="PS00028">
    <property type="entry name" value="ZINC_FINGER_C2H2_1"/>
    <property type="match status" value="1"/>
</dbReference>